<dbReference type="InterPro" id="IPR038696">
    <property type="entry name" value="IalB_sf"/>
</dbReference>
<organism evidence="3 4">
    <name type="scientific">Methylobacterium aquaticum</name>
    <dbReference type="NCBI Taxonomy" id="270351"/>
    <lineage>
        <taxon>Bacteria</taxon>
        <taxon>Pseudomonadati</taxon>
        <taxon>Pseudomonadota</taxon>
        <taxon>Alphaproteobacteria</taxon>
        <taxon>Hyphomicrobiales</taxon>
        <taxon>Methylobacteriaceae</taxon>
        <taxon>Methylobacterium</taxon>
    </lineage>
</organism>
<accession>A0A0J6V9J4</accession>
<dbReference type="EMBL" id="LABX01000083">
    <property type="protein sequence ID" value="KMO35656.1"/>
    <property type="molecule type" value="Genomic_DNA"/>
</dbReference>
<name>A0A0J6V9J4_9HYPH</name>
<dbReference type="RefSeq" id="WP_048463960.1">
    <property type="nucleotide sequence ID" value="NZ_LABX01000083.1"/>
</dbReference>
<evidence type="ECO:0000313" key="4">
    <source>
        <dbReference type="Proteomes" id="UP000035929"/>
    </source>
</evidence>
<protein>
    <submittedName>
        <fullName evidence="3">Invasion protein</fullName>
    </submittedName>
</protein>
<feature type="chain" id="PRO_5005283168" evidence="2">
    <location>
        <begin position="24"/>
        <end position="197"/>
    </location>
</feature>
<dbReference type="Gene3D" id="2.60.40.1880">
    <property type="entry name" value="Invasion associated locus B (IalB) protein"/>
    <property type="match status" value="1"/>
</dbReference>
<reference evidence="3 4" key="1">
    <citation type="submission" date="2015-03" db="EMBL/GenBank/DDBJ databases">
        <title>Genome sequencing of Methylobacterium aquaticum DSM16371 type strain.</title>
        <authorList>
            <person name="Chaudhry V."/>
            <person name="Patil P.B."/>
        </authorList>
    </citation>
    <scope>NUCLEOTIDE SEQUENCE [LARGE SCALE GENOMIC DNA]</scope>
    <source>
        <strain evidence="3 4">DSM 16371</strain>
    </source>
</reference>
<evidence type="ECO:0000313" key="3">
    <source>
        <dbReference type="EMBL" id="KMO35656.1"/>
    </source>
</evidence>
<dbReference type="InterPro" id="IPR010642">
    <property type="entry name" value="Invasion_prot_B"/>
</dbReference>
<dbReference type="PATRIC" id="fig|270351.6.peg.7294"/>
<keyword evidence="2" id="KW-0732">Signal</keyword>
<sequence length="197" mass="20660">MQRIVVGLALAGTLALVADGAGAQTAPKSASKPPPSLPPVSSEPAVTTASFGDWVLRCQRFGDGEKMTRACEVSQAIQLQGQTGPLAQLAVSRLSGEADLRLTVVLPVSVSFPSSVRLGVAEKEGSENAGVDLGWRRCIPAGCVADVPVKEEVLKQWRASSDPGRLTFKDAMGRELVIPVSFRGLDPALSALVKERT</sequence>
<proteinExistence type="predicted"/>
<dbReference type="OrthoDB" id="7269060at2"/>
<feature type="region of interest" description="Disordered" evidence="1">
    <location>
        <begin position="24"/>
        <end position="45"/>
    </location>
</feature>
<comment type="caution">
    <text evidence="3">The sequence shown here is derived from an EMBL/GenBank/DDBJ whole genome shotgun (WGS) entry which is preliminary data.</text>
</comment>
<dbReference type="Proteomes" id="UP000035929">
    <property type="component" value="Unassembled WGS sequence"/>
</dbReference>
<dbReference type="Pfam" id="PF06776">
    <property type="entry name" value="IalB"/>
    <property type="match status" value="1"/>
</dbReference>
<evidence type="ECO:0000256" key="1">
    <source>
        <dbReference type="SAM" id="MobiDB-lite"/>
    </source>
</evidence>
<dbReference type="AlphaFoldDB" id="A0A0J6V9J4"/>
<feature type="signal peptide" evidence="2">
    <location>
        <begin position="1"/>
        <end position="23"/>
    </location>
</feature>
<evidence type="ECO:0000256" key="2">
    <source>
        <dbReference type="SAM" id="SignalP"/>
    </source>
</evidence>
<gene>
    <name evidence="3" type="ORF">VP06_11810</name>
</gene>